<dbReference type="Proteomes" id="UP001482620">
    <property type="component" value="Unassembled WGS sequence"/>
</dbReference>
<evidence type="ECO:0000256" key="1">
    <source>
        <dbReference type="SAM" id="MobiDB-lite"/>
    </source>
</evidence>
<organism evidence="2 3">
    <name type="scientific">Ilyodon furcidens</name>
    <name type="common">goldbreast splitfin</name>
    <dbReference type="NCBI Taxonomy" id="33524"/>
    <lineage>
        <taxon>Eukaryota</taxon>
        <taxon>Metazoa</taxon>
        <taxon>Chordata</taxon>
        <taxon>Craniata</taxon>
        <taxon>Vertebrata</taxon>
        <taxon>Euteleostomi</taxon>
        <taxon>Actinopterygii</taxon>
        <taxon>Neopterygii</taxon>
        <taxon>Teleostei</taxon>
        <taxon>Neoteleostei</taxon>
        <taxon>Acanthomorphata</taxon>
        <taxon>Ovalentaria</taxon>
        <taxon>Atherinomorphae</taxon>
        <taxon>Cyprinodontiformes</taxon>
        <taxon>Goodeidae</taxon>
        <taxon>Ilyodon</taxon>
    </lineage>
</organism>
<proteinExistence type="predicted"/>
<protein>
    <submittedName>
        <fullName evidence="2">Uncharacterized protein</fullName>
    </submittedName>
</protein>
<evidence type="ECO:0000313" key="3">
    <source>
        <dbReference type="Proteomes" id="UP001482620"/>
    </source>
</evidence>
<feature type="compositionally biased region" description="Polar residues" evidence="1">
    <location>
        <begin position="55"/>
        <end position="68"/>
    </location>
</feature>
<evidence type="ECO:0000313" key="2">
    <source>
        <dbReference type="EMBL" id="MEQ2226305.1"/>
    </source>
</evidence>
<gene>
    <name evidence="2" type="ORF">ILYODFUR_026138</name>
</gene>
<name>A0ABV0T0A6_9TELE</name>
<reference evidence="2 3" key="1">
    <citation type="submission" date="2021-06" db="EMBL/GenBank/DDBJ databases">
        <authorList>
            <person name="Palmer J.M."/>
        </authorList>
    </citation>
    <scope>NUCLEOTIDE SEQUENCE [LARGE SCALE GENOMIC DNA]</scope>
    <source>
        <strain evidence="3">if_2019</strain>
        <tissue evidence="2">Muscle</tissue>
    </source>
</reference>
<feature type="non-terminal residue" evidence="2">
    <location>
        <position position="132"/>
    </location>
</feature>
<keyword evidence="3" id="KW-1185">Reference proteome</keyword>
<feature type="compositionally biased region" description="Basic and acidic residues" evidence="1">
    <location>
        <begin position="104"/>
        <end position="132"/>
    </location>
</feature>
<feature type="compositionally biased region" description="Basic and acidic residues" evidence="1">
    <location>
        <begin position="81"/>
        <end position="90"/>
    </location>
</feature>
<feature type="region of interest" description="Disordered" evidence="1">
    <location>
        <begin position="47"/>
        <end position="132"/>
    </location>
</feature>
<sequence length="132" mass="14714">MRRRNQFRLVCTPRRFIPPLTDDAHACLSSPHKHNATNHLRRAMGTKMSFGRGSGDQNTDSHLTSASPPCSFVHTPSDCKQIPDDERGSEDINATDMNQTALRASEHVESDVHLSSKITDRSCRPSEDTLSQ</sequence>
<comment type="caution">
    <text evidence="2">The sequence shown here is derived from an EMBL/GenBank/DDBJ whole genome shotgun (WGS) entry which is preliminary data.</text>
</comment>
<dbReference type="EMBL" id="JAHRIQ010014857">
    <property type="protein sequence ID" value="MEQ2226305.1"/>
    <property type="molecule type" value="Genomic_DNA"/>
</dbReference>
<accession>A0ABV0T0A6</accession>